<dbReference type="AlphaFoldDB" id="A0A1S3DBD5"/>
<keyword evidence="1" id="KW-0472">Membrane</keyword>
<feature type="transmembrane region" description="Helical" evidence="1">
    <location>
        <begin position="122"/>
        <end position="143"/>
    </location>
</feature>
<keyword evidence="1" id="KW-1133">Transmembrane helix</keyword>
<protein>
    <submittedName>
        <fullName evidence="3">Uncharacterized protein LOC103515055 isoform X2</fullName>
    </submittedName>
</protein>
<evidence type="ECO:0000313" key="2">
    <source>
        <dbReference type="Proteomes" id="UP000079169"/>
    </source>
</evidence>
<feature type="transmembrane region" description="Helical" evidence="1">
    <location>
        <begin position="80"/>
        <end position="101"/>
    </location>
</feature>
<keyword evidence="1" id="KW-0812">Transmembrane</keyword>
<gene>
    <name evidence="3" type="primary">LOC103515055</name>
</gene>
<sequence>MERQALWLMVSLRDPATLYILYGATGAVAYGRNERRSVLNYYYNKLHDICYVCGSALTNIHLANQIALQFEYFQDSKPSYLLWSNVLSFGLPVFCFSYYVILRSDDYELTQSLCKGSAFLTILLGGTVNSWSTIFSGFFYFMAYDCEVLKVQEDFYAYFRNAYNLLVASAQMLL</sequence>
<organism evidence="2 3">
    <name type="scientific">Diaphorina citri</name>
    <name type="common">Asian citrus psyllid</name>
    <dbReference type="NCBI Taxonomy" id="121845"/>
    <lineage>
        <taxon>Eukaryota</taxon>
        <taxon>Metazoa</taxon>
        <taxon>Ecdysozoa</taxon>
        <taxon>Arthropoda</taxon>
        <taxon>Hexapoda</taxon>
        <taxon>Insecta</taxon>
        <taxon>Pterygota</taxon>
        <taxon>Neoptera</taxon>
        <taxon>Paraneoptera</taxon>
        <taxon>Hemiptera</taxon>
        <taxon>Sternorrhyncha</taxon>
        <taxon>Psylloidea</taxon>
        <taxon>Psyllidae</taxon>
        <taxon>Diaphorininae</taxon>
        <taxon>Diaphorina</taxon>
    </lineage>
</organism>
<reference evidence="3" key="1">
    <citation type="submission" date="2025-08" db="UniProtKB">
        <authorList>
            <consortium name="RefSeq"/>
        </authorList>
    </citation>
    <scope>IDENTIFICATION</scope>
</reference>
<dbReference type="Proteomes" id="UP000079169">
    <property type="component" value="Unplaced"/>
</dbReference>
<dbReference type="GeneID" id="103515055"/>
<evidence type="ECO:0000313" key="3">
    <source>
        <dbReference type="RefSeq" id="XP_008478196.1"/>
    </source>
</evidence>
<proteinExistence type="predicted"/>
<keyword evidence="2" id="KW-1185">Reference proteome</keyword>
<dbReference type="RefSeq" id="XP_008478196.1">
    <property type="nucleotide sequence ID" value="XM_008479974.3"/>
</dbReference>
<accession>A0A1S3DBD5</accession>
<evidence type="ECO:0000256" key="1">
    <source>
        <dbReference type="SAM" id="Phobius"/>
    </source>
</evidence>
<name>A0A1S3DBD5_DIACI</name>